<evidence type="ECO:0000313" key="4">
    <source>
        <dbReference type="EMBL" id="KAG8468889.1"/>
    </source>
</evidence>
<dbReference type="PROSITE" id="PS51399">
    <property type="entry name" value="SEP"/>
    <property type="match status" value="1"/>
</dbReference>
<dbReference type="GO" id="GO:0043161">
    <property type="term" value="P:proteasome-mediated ubiquitin-dependent protein catabolic process"/>
    <property type="evidence" value="ECO:0007669"/>
    <property type="project" value="TreeGrafter"/>
</dbReference>
<evidence type="ECO:0000313" key="5">
    <source>
        <dbReference type="Proteomes" id="UP000751190"/>
    </source>
</evidence>
<protein>
    <recommendedName>
        <fullName evidence="3">SEP domain-containing protein</fullName>
    </recommendedName>
</protein>
<dbReference type="CDD" id="cd01767">
    <property type="entry name" value="UBX"/>
    <property type="match status" value="1"/>
</dbReference>
<dbReference type="SUPFAM" id="SSF102848">
    <property type="entry name" value="NSFL1 (p97 ATPase) cofactor p47, SEP domain"/>
    <property type="match status" value="1"/>
</dbReference>
<feature type="coiled-coil region" evidence="1">
    <location>
        <begin position="103"/>
        <end position="151"/>
    </location>
</feature>
<proteinExistence type="predicted"/>
<keyword evidence="1" id="KW-0175">Coiled coil</keyword>
<dbReference type="OrthoDB" id="25887at2759"/>
<dbReference type="InterPro" id="IPR012989">
    <property type="entry name" value="SEP_domain"/>
</dbReference>
<comment type="caution">
    <text evidence="4">The sequence shown here is derived from an EMBL/GenBank/DDBJ whole genome shotgun (WGS) entry which is preliminary data.</text>
</comment>
<dbReference type="PANTHER" id="PTHR23333:SF4">
    <property type="entry name" value="UBX DOMAIN-CONTAINING PROTEIN 11"/>
    <property type="match status" value="1"/>
</dbReference>
<dbReference type="InterPro" id="IPR029071">
    <property type="entry name" value="Ubiquitin-like_domsf"/>
</dbReference>
<dbReference type="Proteomes" id="UP000751190">
    <property type="component" value="Unassembled WGS sequence"/>
</dbReference>
<name>A0A8J5XZS9_DIALT</name>
<gene>
    <name evidence="4" type="ORF">KFE25_007407</name>
</gene>
<feature type="region of interest" description="Disordered" evidence="2">
    <location>
        <begin position="184"/>
        <end position="206"/>
    </location>
</feature>
<evidence type="ECO:0000256" key="2">
    <source>
        <dbReference type="SAM" id="MobiDB-lite"/>
    </source>
</evidence>
<dbReference type="Gene3D" id="3.10.20.90">
    <property type="entry name" value="Phosphatidylinositol 3-kinase Catalytic Subunit, Chain A, domain 1"/>
    <property type="match status" value="1"/>
</dbReference>
<dbReference type="GO" id="GO:0043130">
    <property type="term" value="F:ubiquitin binding"/>
    <property type="evidence" value="ECO:0007669"/>
    <property type="project" value="TreeGrafter"/>
</dbReference>
<keyword evidence="5" id="KW-1185">Reference proteome</keyword>
<accession>A0A8J5XZS9</accession>
<evidence type="ECO:0000256" key="1">
    <source>
        <dbReference type="SAM" id="Coils"/>
    </source>
</evidence>
<organism evidence="4 5">
    <name type="scientific">Diacronema lutheri</name>
    <name type="common">Unicellular marine alga</name>
    <name type="synonym">Monochrysis lutheri</name>
    <dbReference type="NCBI Taxonomy" id="2081491"/>
    <lineage>
        <taxon>Eukaryota</taxon>
        <taxon>Haptista</taxon>
        <taxon>Haptophyta</taxon>
        <taxon>Pavlovophyceae</taxon>
        <taxon>Pavlovales</taxon>
        <taxon>Pavlovaceae</taxon>
        <taxon>Diacronema</taxon>
    </lineage>
</organism>
<dbReference type="AlphaFoldDB" id="A0A8J5XZS9"/>
<feature type="domain" description="SEP" evidence="3">
    <location>
        <begin position="302"/>
        <end position="366"/>
    </location>
</feature>
<sequence length="539" mass="54988">MASLFRGPVNADEALDEFRRQRALRAPQAAPSAPGDPLRVDSLMAAMGERVAQLEGLRQRGALAAQRAQAEEAAAIAAPAAAAGRRSDAPSDVRAGANAAHRLAAAQSRAAEHVRRLEAAEREIGRKDALLAAKDARIRELEAELRAERTEPRAVAAAAADAFFAGACARTGHASACHFDNPGEPLHARARGREGPPPGASARPLSGRRAALPVGACAHTAAAVPSPGADPNGLPLRFRGVQDVPAVLTMLRGLSELASEAAAECAGAAAPGGVHALGRAGVAAAAARAADALSAPAGGVRLPVVPISMYEDGFLLFAGPPREYGSAEASSFLDEVLRGNFPYELKSKCPHGAAFEVFDRSGERLASRARRTKAGARSVATLESARAPDAPVDAARFLARLPASVVRGGRIVAVRSEVAQMLHAPGALEPACAPRAPVAQSALARADAANVPGETPRARVQLKLPAGAAEPTVLVVLPVDAPLSALRASLGPLLPHVHSGGSYSLRCAFPAATFDGSSGASLASLGLAPSATLHVQLLS</sequence>
<dbReference type="Gene3D" id="3.30.420.210">
    <property type="entry name" value="SEP domain"/>
    <property type="match status" value="1"/>
</dbReference>
<dbReference type="InterPro" id="IPR036241">
    <property type="entry name" value="NSFL1C_SEP_dom_sf"/>
</dbReference>
<reference evidence="4" key="1">
    <citation type="submission" date="2021-05" db="EMBL/GenBank/DDBJ databases">
        <title>The genome of the haptophyte Pavlova lutheri (Diacronema luteri, Pavlovales) - a model for lipid biosynthesis in eukaryotic algae.</title>
        <authorList>
            <person name="Hulatt C.J."/>
            <person name="Posewitz M.C."/>
        </authorList>
    </citation>
    <scope>NUCLEOTIDE SEQUENCE</scope>
    <source>
        <strain evidence="4">NIVA-4/92</strain>
    </source>
</reference>
<dbReference type="Pfam" id="PF08059">
    <property type="entry name" value="SEP"/>
    <property type="match status" value="1"/>
</dbReference>
<evidence type="ECO:0000259" key="3">
    <source>
        <dbReference type="PROSITE" id="PS51399"/>
    </source>
</evidence>
<dbReference type="SUPFAM" id="SSF54236">
    <property type="entry name" value="Ubiquitin-like"/>
    <property type="match status" value="1"/>
</dbReference>
<dbReference type="PANTHER" id="PTHR23333">
    <property type="entry name" value="UBX DOMAIN CONTAINING PROTEIN"/>
    <property type="match status" value="1"/>
</dbReference>
<dbReference type="EMBL" id="JAGTXO010000003">
    <property type="protein sequence ID" value="KAG8468889.1"/>
    <property type="molecule type" value="Genomic_DNA"/>
</dbReference>